<gene>
    <name evidence="4" type="ORF">H9945_00580</name>
</gene>
<accession>A0A9D2M541</accession>
<dbReference type="InterPro" id="IPR036390">
    <property type="entry name" value="WH_DNA-bd_sf"/>
</dbReference>
<evidence type="ECO:0000313" key="4">
    <source>
        <dbReference type="EMBL" id="HJB40974.1"/>
    </source>
</evidence>
<dbReference type="SUPFAM" id="SSF46785">
    <property type="entry name" value="Winged helix' DNA-binding domain"/>
    <property type="match status" value="1"/>
</dbReference>
<dbReference type="PANTHER" id="PTHR18964">
    <property type="entry name" value="ROK (REPRESSOR, ORF, KINASE) FAMILY"/>
    <property type="match status" value="1"/>
</dbReference>
<dbReference type="PROSITE" id="PS01125">
    <property type="entry name" value="ROK"/>
    <property type="match status" value="1"/>
</dbReference>
<reference evidence="4" key="1">
    <citation type="journal article" date="2021" name="PeerJ">
        <title>Extensive microbial diversity within the chicken gut microbiome revealed by metagenomics and culture.</title>
        <authorList>
            <person name="Gilroy R."/>
            <person name="Ravi A."/>
            <person name="Getino M."/>
            <person name="Pursley I."/>
            <person name="Horton D.L."/>
            <person name="Alikhan N.F."/>
            <person name="Baker D."/>
            <person name="Gharbi K."/>
            <person name="Hall N."/>
            <person name="Watson M."/>
            <person name="Adriaenssens E.M."/>
            <person name="Foster-Nyarko E."/>
            <person name="Jarju S."/>
            <person name="Secka A."/>
            <person name="Antonio M."/>
            <person name="Oren A."/>
            <person name="Chaudhuri R.R."/>
            <person name="La Ragione R."/>
            <person name="Hildebrand F."/>
            <person name="Pallen M.J."/>
        </authorList>
    </citation>
    <scope>NUCLEOTIDE SEQUENCE</scope>
    <source>
        <strain evidence="4">ChiBcec8-13705</strain>
    </source>
</reference>
<dbReference type="Gene3D" id="1.10.10.10">
    <property type="entry name" value="Winged helix-like DNA-binding domain superfamily/Winged helix DNA-binding domain"/>
    <property type="match status" value="1"/>
</dbReference>
<evidence type="ECO:0000256" key="2">
    <source>
        <dbReference type="ARBA" id="ARBA00006479"/>
    </source>
</evidence>
<sequence length="378" mass="41253">MEKLNQTATERRRITRNRLYRYLYDAPQGHSKQEMADDLGLSMPTVHQNLAELLQAELVRANGVRGSTGGRRATQIAVAENARFALGISVSGDHFRILAANLRLEEIAYRRSDHPRTESLAELGRLLAAEIEHFLTDFGLNREKLLGVGIALPAILNADRTRLLTAPTLHLHDADLQPLASAIPYPVQVDNDATSGGYAEWFAQKEKSSMAYLSLEGGVGGAVLLNGTPYTGANGRSGEFGHICVQPGGLPCQCGQQGCLEAYCSSARISTDLGITVEQFFTGLAAGNLAYRTLWADYLQHLSVGLATIRMTLDCNIVLGGYLAQYLPPYLPELRRLTAGHDPFDKGGAHYVRLCHYPKHAVSLGVALHFITQFIEAL</sequence>
<reference evidence="4" key="2">
    <citation type="submission" date="2021-04" db="EMBL/GenBank/DDBJ databases">
        <authorList>
            <person name="Gilroy R."/>
        </authorList>
    </citation>
    <scope>NUCLEOTIDE SEQUENCE</scope>
    <source>
        <strain evidence="4">ChiBcec8-13705</strain>
    </source>
</reference>
<dbReference type="InterPro" id="IPR036388">
    <property type="entry name" value="WH-like_DNA-bd_sf"/>
</dbReference>
<dbReference type="AlphaFoldDB" id="A0A9D2M541"/>
<evidence type="ECO:0000313" key="5">
    <source>
        <dbReference type="Proteomes" id="UP000886803"/>
    </source>
</evidence>
<name>A0A9D2M541_9FIRM</name>
<evidence type="ECO:0000256" key="3">
    <source>
        <dbReference type="ARBA" id="ARBA00022629"/>
    </source>
</evidence>
<comment type="similarity">
    <text evidence="2">Belongs to the ROK (NagC/XylR) family.</text>
</comment>
<comment type="caution">
    <text evidence="4">The sequence shown here is derived from an EMBL/GenBank/DDBJ whole genome shotgun (WGS) entry which is preliminary data.</text>
</comment>
<evidence type="ECO:0000256" key="1">
    <source>
        <dbReference type="ARBA" id="ARBA00002486"/>
    </source>
</evidence>
<dbReference type="InterPro" id="IPR000600">
    <property type="entry name" value="ROK"/>
</dbReference>
<dbReference type="SUPFAM" id="SSF53067">
    <property type="entry name" value="Actin-like ATPase domain"/>
    <property type="match status" value="1"/>
</dbReference>
<dbReference type="Gene3D" id="3.30.420.40">
    <property type="match status" value="2"/>
</dbReference>
<dbReference type="Pfam" id="PF00480">
    <property type="entry name" value="ROK"/>
    <property type="match status" value="1"/>
</dbReference>
<organism evidence="4 5">
    <name type="scientific">Candidatus Gemmiger avicola</name>
    <dbReference type="NCBI Taxonomy" id="2838605"/>
    <lineage>
        <taxon>Bacteria</taxon>
        <taxon>Bacillati</taxon>
        <taxon>Bacillota</taxon>
        <taxon>Clostridia</taxon>
        <taxon>Eubacteriales</taxon>
        <taxon>Gemmiger</taxon>
    </lineage>
</organism>
<dbReference type="InterPro" id="IPR043129">
    <property type="entry name" value="ATPase_NBD"/>
</dbReference>
<dbReference type="PANTHER" id="PTHR18964:SF149">
    <property type="entry name" value="BIFUNCTIONAL UDP-N-ACETYLGLUCOSAMINE 2-EPIMERASE_N-ACETYLMANNOSAMINE KINASE"/>
    <property type="match status" value="1"/>
</dbReference>
<dbReference type="InterPro" id="IPR049874">
    <property type="entry name" value="ROK_cs"/>
</dbReference>
<protein>
    <submittedName>
        <fullName evidence="4">ROK family protein</fullName>
    </submittedName>
</protein>
<dbReference type="EMBL" id="DWYG01000007">
    <property type="protein sequence ID" value="HJB40974.1"/>
    <property type="molecule type" value="Genomic_DNA"/>
</dbReference>
<proteinExistence type="inferred from homology"/>
<dbReference type="Proteomes" id="UP000886803">
    <property type="component" value="Unassembled WGS sequence"/>
</dbReference>
<dbReference type="GO" id="GO:0042732">
    <property type="term" value="P:D-xylose metabolic process"/>
    <property type="evidence" value="ECO:0007669"/>
    <property type="project" value="UniProtKB-KW"/>
</dbReference>
<keyword evidence="3" id="KW-0119">Carbohydrate metabolism</keyword>
<comment type="function">
    <text evidence="1">Transcriptional repressor of xylose-utilizing enzymes.</text>
</comment>
<keyword evidence="3" id="KW-0859">Xylose metabolism</keyword>